<protein>
    <recommendedName>
        <fullName evidence="2">Cytochrome c domain-containing protein</fullName>
    </recommendedName>
</protein>
<organism evidence="1">
    <name type="scientific">hydrothermal vent metagenome</name>
    <dbReference type="NCBI Taxonomy" id="652676"/>
    <lineage>
        <taxon>unclassified sequences</taxon>
        <taxon>metagenomes</taxon>
        <taxon>ecological metagenomes</taxon>
    </lineage>
</organism>
<gene>
    <name evidence="1" type="ORF">MNBD_ALPHA02-1748</name>
</gene>
<reference evidence="1" key="1">
    <citation type="submission" date="2018-06" db="EMBL/GenBank/DDBJ databases">
        <authorList>
            <person name="Zhirakovskaya E."/>
        </authorList>
    </citation>
    <scope>NUCLEOTIDE SEQUENCE</scope>
</reference>
<dbReference type="GO" id="GO:0020037">
    <property type="term" value="F:heme binding"/>
    <property type="evidence" value="ECO:0007669"/>
    <property type="project" value="InterPro"/>
</dbReference>
<proteinExistence type="predicted"/>
<dbReference type="AlphaFoldDB" id="A0A3B0RZ35"/>
<dbReference type="SUPFAM" id="SSF46626">
    <property type="entry name" value="Cytochrome c"/>
    <property type="match status" value="1"/>
</dbReference>
<accession>A0A3B0RZ35</accession>
<sequence>MKHNRRLLSAAVILLMVGVVGQFATHSMTQKKNMPMMRDMGRMMQSRMPPGINPKQLPEPESVGARLLGRYCSQCHGVPGPGIHTADEWPVVVARMNRRMQMMSGGSMMMSIEAPDDRQLKILMTYLEKNGQRTIDARKLAGADAPDGKAFKKTCSQCHALPDPAQHTSGEWPAVIQRMRVNMSTMGKELPDQTTTDMILSFLQKHAAK</sequence>
<evidence type="ECO:0000313" key="1">
    <source>
        <dbReference type="EMBL" id="VAV97657.1"/>
    </source>
</evidence>
<evidence type="ECO:0008006" key="2">
    <source>
        <dbReference type="Google" id="ProtNLM"/>
    </source>
</evidence>
<name>A0A3B0RZ35_9ZZZZ</name>
<dbReference type="GO" id="GO:0009055">
    <property type="term" value="F:electron transfer activity"/>
    <property type="evidence" value="ECO:0007669"/>
    <property type="project" value="InterPro"/>
</dbReference>
<dbReference type="EMBL" id="UOED01000120">
    <property type="protein sequence ID" value="VAV97657.1"/>
    <property type="molecule type" value="Genomic_DNA"/>
</dbReference>
<dbReference type="InterPro" id="IPR036909">
    <property type="entry name" value="Cyt_c-like_dom_sf"/>
</dbReference>